<evidence type="ECO:0008006" key="4">
    <source>
        <dbReference type="Google" id="ProtNLM"/>
    </source>
</evidence>
<comment type="caution">
    <text evidence="2">The sequence shown here is derived from an EMBL/GenBank/DDBJ whole genome shotgun (WGS) entry which is preliminary data.</text>
</comment>
<dbReference type="Proteomes" id="UP001596298">
    <property type="component" value="Unassembled WGS sequence"/>
</dbReference>
<accession>A0ABW2AKB9</accession>
<dbReference type="RefSeq" id="WP_382403470.1">
    <property type="nucleotide sequence ID" value="NZ_JBHSWH010000001.1"/>
</dbReference>
<evidence type="ECO:0000313" key="2">
    <source>
        <dbReference type="EMBL" id="MFC6706781.1"/>
    </source>
</evidence>
<dbReference type="EMBL" id="JBHSWH010000001">
    <property type="protein sequence ID" value="MFC6706781.1"/>
    <property type="molecule type" value="Genomic_DNA"/>
</dbReference>
<evidence type="ECO:0000313" key="3">
    <source>
        <dbReference type="Proteomes" id="UP001596298"/>
    </source>
</evidence>
<gene>
    <name evidence="2" type="ORF">ACFQDH_16335</name>
</gene>
<proteinExistence type="predicted"/>
<sequence>MVDQVRNRVQAGAGHDPGFAPQPIACEARFEWESDDLVEWVPGRAVKWKSDRVLVSYRHRREDDDRQHFVWLQATDVRRADSLPR</sequence>
<evidence type="ECO:0000256" key="1">
    <source>
        <dbReference type="SAM" id="MobiDB-lite"/>
    </source>
</evidence>
<name>A0ABW2AKB9_9MICO</name>
<organism evidence="2 3">
    <name type="scientific">Flexivirga alba</name>
    <dbReference type="NCBI Taxonomy" id="702742"/>
    <lineage>
        <taxon>Bacteria</taxon>
        <taxon>Bacillati</taxon>
        <taxon>Actinomycetota</taxon>
        <taxon>Actinomycetes</taxon>
        <taxon>Micrococcales</taxon>
        <taxon>Dermacoccaceae</taxon>
        <taxon>Flexivirga</taxon>
    </lineage>
</organism>
<keyword evidence="3" id="KW-1185">Reference proteome</keyword>
<protein>
    <recommendedName>
        <fullName evidence="4">Transposase</fullName>
    </recommendedName>
</protein>
<feature type="region of interest" description="Disordered" evidence="1">
    <location>
        <begin position="1"/>
        <end position="20"/>
    </location>
</feature>
<reference evidence="3" key="1">
    <citation type="journal article" date="2019" name="Int. J. Syst. Evol. Microbiol.">
        <title>The Global Catalogue of Microorganisms (GCM) 10K type strain sequencing project: providing services to taxonomists for standard genome sequencing and annotation.</title>
        <authorList>
            <consortium name="The Broad Institute Genomics Platform"/>
            <consortium name="The Broad Institute Genome Sequencing Center for Infectious Disease"/>
            <person name="Wu L."/>
            <person name="Ma J."/>
        </authorList>
    </citation>
    <scope>NUCLEOTIDE SEQUENCE [LARGE SCALE GENOMIC DNA]</scope>
    <source>
        <strain evidence="3">CCUG 58127</strain>
    </source>
</reference>